<dbReference type="EMBL" id="JAOVZQ010000001">
    <property type="protein sequence ID" value="MCY0093908.1"/>
    <property type="molecule type" value="Genomic_DNA"/>
</dbReference>
<reference evidence="1" key="1">
    <citation type="submission" date="2022-10" db="EMBL/GenBank/DDBJ databases">
        <title>Hoeflea sp. J2-29, isolated from marine algae.</title>
        <authorList>
            <person name="Kristyanto S."/>
            <person name="Kim J.M."/>
            <person name="Jeon C.O."/>
        </authorList>
    </citation>
    <scope>NUCLEOTIDE SEQUENCE</scope>
    <source>
        <strain evidence="1">J2-29</strain>
    </source>
</reference>
<comment type="caution">
    <text evidence="1">The sequence shown here is derived from an EMBL/GenBank/DDBJ whole genome shotgun (WGS) entry which is preliminary data.</text>
</comment>
<evidence type="ECO:0000313" key="1">
    <source>
        <dbReference type="EMBL" id="MCY0093908.1"/>
    </source>
</evidence>
<organism evidence="1 2">
    <name type="scientific">Hoeflea ulvae</name>
    <dbReference type="NCBI Taxonomy" id="2983764"/>
    <lineage>
        <taxon>Bacteria</taxon>
        <taxon>Pseudomonadati</taxon>
        <taxon>Pseudomonadota</taxon>
        <taxon>Alphaproteobacteria</taxon>
        <taxon>Hyphomicrobiales</taxon>
        <taxon>Rhizobiaceae</taxon>
        <taxon>Hoeflea</taxon>
    </lineage>
</organism>
<sequence>MFKIAKADSIAGFGTQPQGFVAPDQDILSQYCQIESWTADLSTGVFHLGPAARLHHGLSGDGDFGLFNLMQCYDSQYRQHVLELYEVAAMSPSSFCFSTTIVHEDGSQVPVMCIGESSNFSEDGGGAINGVFVFPTFKLNKAQPYTQ</sequence>
<accession>A0ABT3YDE6</accession>
<dbReference type="Proteomes" id="UP001081283">
    <property type="component" value="Unassembled WGS sequence"/>
</dbReference>
<gene>
    <name evidence="1" type="ORF">OEG82_07725</name>
</gene>
<evidence type="ECO:0000313" key="2">
    <source>
        <dbReference type="Proteomes" id="UP001081283"/>
    </source>
</evidence>
<protein>
    <submittedName>
        <fullName evidence="1">Uncharacterized protein</fullName>
    </submittedName>
</protein>
<proteinExistence type="predicted"/>
<keyword evidence="2" id="KW-1185">Reference proteome</keyword>
<name>A0ABT3YDE6_9HYPH</name>
<dbReference type="RefSeq" id="WP_267611851.1">
    <property type="nucleotide sequence ID" value="NZ_JAOVZQ010000001.1"/>
</dbReference>